<name>A0AAD1XXK5_EUPCR</name>
<keyword evidence="1" id="KW-0812">Transmembrane</keyword>
<evidence type="ECO:0000313" key="3">
    <source>
        <dbReference type="Proteomes" id="UP001295684"/>
    </source>
</evidence>
<gene>
    <name evidence="2" type="ORF">ECRASSUSDP1_LOCUS22670</name>
</gene>
<comment type="caution">
    <text evidence="2">The sequence shown here is derived from an EMBL/GenBank/DDBJ whole genome shotgun (WGS) entry which is preliminary data.</text>
</comment>
<accession>A0AAD1XXK5</accession>
<feature type="transmembrane region" description="Helical" evidence="1">
    <location>
        <begin position="747"/>
        <end position="771"/>
    </location>
</feature>
<dbReference type="Proteomes" id="UP001295684">
    <property type="component" value="Unassembled WGS sequence"/>
</dbReference>
<feature type="transmembrane region" description="Helical" evidence="1">
    <location>
        <begin position="830"/>
        <end position="848"/>
    </location>
</feature>
<sequence>MCIIAVMANVCKNDLQTSGSPLLGSFGMPCCSKTYLKEVIEDQQRDLLYFVGYFRNDSAPWDTIIYKTDHSLAKIKVMTYDIYCHFYSIVSDPNTNFIYILNRYSNKIFEIRTSDLAISRELSVSSGTFDTISNLKASIDLYFSLKVNSLTEICRWDGSSTNLSCVSFGIKRPVIFAPIKNDFIFLGSTDSASDQYYLMHFNFSNPSNQIWKKSIACSAPSCANKFSSSILSRDESWIFTMILLDDNFIFLKLSVSDGTSHNSGLIYNDGGLHNSYPIKEFDTFIAVQMYSISLPKLKRLILVNSSSTEILKEYRSIDSESFSVGRLLYQGEELMYHCGRISLNLTFFFARSSPDTINQFHEFQEEAPLFTKIISTTSHQVSSTTSIPNITTSTNTLAISTSPTITPDDITSTVSPTYTTYVALWNKDHIESVQSNTSVQVDFTWACAPSSNYTDINFSLAKTVNHDIPEWVQLDVGDQELHLNKTPKLAESQTFYFSLKIDFASETHYKKFEIHVEECNILNCELCQLGSTDLCETCNEGYKQSDGQKSCSKITLMAGATEAAAVMVTSSVVLASASSVLSLSSVNSIFSIMNSLQLAVLLPLITDYFSTKVLDFLSGMGFTMMSFDFIKFKDLPLIKEISEWVSYPQSDEYLNSLGMRSGSSVVNYLSLMAVLIFLGVIHFGIFFCSRCVKNSKNKRCRKFTKKLFLFFTFNIYIRIFIQAFSFTSLSIFSEIYTLNLGTLVTKISFGLCIIFALCTSVLFILSFYMYVMSFPQVDPKKYWPCIEYFNGIKPSKFSKLYSSLFMLLRLMLSSLLILCRDIPASYKATYFYLLNIAYGVYLIVVRPFENPQDSVIEIINQTLFCCLSVPLSWLNTKEAWTPFYESYYITIFMISPAICSLICLIFLVKSIICYIYKRKCNKKKESIVPKKPSTHKRAPQNQEELNQYPSQIINHASSNMSRSSFSIMPPRAPQNQPNINFHPTRIQVNGKIDYHR</sequence>
<feature type="transmembrane region" description="Helical" evidence="1">
    <location>
        <begin position="886"/>
        <end position="916"/>
    </location>
</feature>
<proteinExistence type="predicted"/>
<feature type="transmembrane region" description="Helical" evidence="1">
    <location>
        <begin position="707"/>
        <end position="727"/>
    </location>
</feature>
<keyword evidence="1" id="KW-0472">Membrane</keyword>
<evidence type="ECO:0000313" key="2">
    <source>
        <dbReference type="EMBL" id="CAI2381221.1"/>
    </source>
</evidence>
<organism evidence="2 3">
    <name type="scientific">Euplotes crassus</name>
    <dbReference type="NCBI Taxonomy" id="5936"/>
    <lineage>
        <taxon>Eukaryota</taxon>
        <taxon>Sar</taxon>
        <taxon>Alveolata</taxon>
        <taxon>Ciliophora</taxon>
        <taxon>Intramacronucleata</taxon>
        <taxon>Spirotrichea</taxon>
        <taxon>Hypotrichia</taxon>
        <taxon>Euplotida</taxon>
        <taxon>Euplotidae</taxon>
        <taxon>Moneuplotes</taxon>
    </lineage>
</organism>
<keyword evidence="3" id="KW-1185">Reference proteome</keyword>
<evidence type="ECO:0000256" key="1">
    <source>
        <dbReference type="SAM" id="Phobius"/>
    </source>
</evidence>
<keyword evidence="1" id="KW-1133">Transmembrane helix</keyword>
<reference evidence="2" key="1">
    <citation type="submission" date="2023-07" db="EMBL/GenBank/DDBJ databases">
        <authorList>
            <consortium name="AG Swart"/>
            <person name="Singh M."/>
            <person name="Singh A."/>
            <person name="Seah K."/>
            <person name="Emmerich C."/>
        </authorList>
    </citation>
    <scope>NUCLEOTIDE SEQUENCE</scope>
    <source>
        <strain evidence="2">DP1</strain>
    </source>
</reference>
<protein>
    <submittedName>
        <fullName evidence="2">Uncharacterized protein</fullName>
    </submittedName>
</protein>
<dbReference type="EMBL" id="CAMPGE010023260">
    <property type="protein sequence ID" value="CAI2381221.1"/>
    <property type="molecule type" value="Genomic_DNA"/>
</dbReference>
<feature type="transmembrane region" description="Helical" evidence="1">
    <location>
        <begin position="665"/>
        <end position="687"/>
    </location>
</feature>
<dbReference type="AlphaFoldDB" id="A0AAD1XXK5"/>